<feature type="compositionally biased region" description="Basic and acidic residues" evidence="2">
    <location>
        <begin position="243"/>
        <end position="256"/>
    </location>
</feature>
<reference evidence="5" key="1">
    <citation type="submission" date="2023-12" db="EMBL/GenBank/DDBJ databases">
        <title>Novel species in genus Nocardioides.</title>
        <authorList>
            <person name="Zhou H."/>
        </authorList>
    </citation>
    <scope>NUCLEOTIDE SEQUENCE [LARGE SCALE GENOMIC DNA]</scope>
    <source>
        <strain evidence="5">HM61</strain>
    </source>
</reference>
<keyword evidence="1" id="KW-0597">Phosphoprotein</keyword>
<feature type="region of interest" description="Disordered" evidence="2">
    <location>
        <begin position="166"/>
        <end position="269"/>
    </location>
</feature>
<feature type="domain" description="FHA" evidence="3">
    <location>
        <begin position="370"/>
        <end position="431"/>
    </location>
</feature>
<gene>
    <name evidence="4" type="ORF">SHK19_06485</name>
</gene>
<dbReference type="InterPro" id="IPR000253">
    <property type="entry name" value="FHA_dom"/>
</dbReference>
<keyword evidence="5" id="KW-1185">Reference proteome</keyword>
<dbReference type="PROSITE" id="PS50006">
    <property type="entry name" value="FHA_DOMAIN"/>
    <property type="match status" value="1"/>
</dbReference>
<dbReference type="RefSeq" id="WP_322938161.1">
    <property type="nucleotide sequence ID" value="NZ_CP141059.1"/>
</dbReference>
<protein>
    <submittedName>
        <fullName evidence="4">FHA domain-containing protein</fullName>
    </submittedName>
</protein>
<dbReference type="Proteomes" id="UP001327225">
    <property type="component" value="Chromosome"/>
</dbReference>
<feature type="compositionally biased region" description="Low complexity" evidence="2">
    <location>
        <begin position="168"/>
        <end position="184"/>
    </location>
</feature>
<proteinExistence type="predicted"/>
<dbReference type="InterPro" id="IPR008984">
    <property type="entry name" value="SMAD_FHA_dom_sf"/>
</dbReference>
<evidence type="ECO:0000256" key="1">
    <source>
        <dbReference type="ARBA" id="ARBA00022553"/>
    </source>
</evidence>
<dbReference type="SUPFAM" id="SSF49879">
    <property type="entry name" value="SMAD/FHA domain"/>
    <property type="match status" value="1"/>
</dbReference>
<dbReference type="Gene3D" id="2.60.200.20">
    <property type="match status" value="1"/>
</dbReference>
<dbReference type="SMART" id="SM00240">
    <property type="entry name" value="FHA"/>
    <property type="match status" value="1"/>
</dbReference>
<name>A0ABZ0ZUA6_9ACTN</name>
<feature type="compositionally biased region" description="Low complexity" evidence="2">
    <location>
        <begin position="205"/>
        <end position="223"/>
    </location>
</feature>
<organism evidence="4 5">
    <name type="scientific">Nocardioides bizhenqiangii</name>
    <dbReference type="NCBI Taxonomy" id="3095076"/>
    <lineage>
        <taxon>Bacteria</taxon>
        <taxon>Bacillati</taxon>
        <taxon>Actinomycetota</taxon>
        <taxon>Actinomycetes</taxon>
        <taxon>Propionibacteriales</taxon>
        <taxon>Nocardioidaceae</taxon>
        <taxon>Nocardioides</taxon>
    </lineage>
</organism>
<feature type="compositionally biased region" description="Pro residues" evidence="2">
    <location>
        <begin position="224"/>
        <end position="239"/>
    </location>
</feature>
<evidence type="ECO:0000256" key="2">
    <source>
        <dbReference type="SAM" id="MobiDB-lite"/>
    </source>
</evidence>
<sequence length="468" mass="49072">MKQSAEDWTRSTVVPGAGEGTLARIGPVVLLVGSTDPDVVRPYVDHAQMVAANGGQGRQLVRGYALMLSTAVDQSPGFAALAPHATGLAVFVDGDVVVTVGDERISGADSLAWVERLIPWPIDEVTVTLPGADAADPASTYRLDGGVIQAGALVVPAGAPTGDSMVMPAPVAETPEAPAAAEPAAAPPAAPPTSEEPLDEMTHTPASPVWPEAPAAPEPAAAPAAPPPAPAPPPVPAAPEPAMAHDHDHAGHDHPHAGAPAGRPLPPPQADERIEFQSVLIDELDDDDFEPLPIVDDASVIENAPGGSPKEEVRGVYCKNRHFNDPRQLFCAVCGINMVQQTPVLVNGIRPPLGVVVLDDGSVFQLDTPYLLGRDPNADERVRSSDFRGLPIIDQSNQVSRVHARLELRGWDVVLIDNNSTNGTFIHVPKTPDWQRMPAGAEHILVQGTRIRIGHRTLAFNTHAGSSS</sequence>
<accession>A0ABZ0ZUA6</accession>
<dbReference type="Pfam" id="PF00498">
    <property type="entry name" value="FHA"/>
    <property type="match status" value="1"/>
</dbReference>
<dbReference type="CDD" id="cd00060">
    <property type="entry name" value="FHA"/>
    <property type="match status" value="1"/>
</dbReference>
<evidence type="ECO:0000313" key="5">
    <source>
        <dbReference type="Proteomes" id="UP001327225"/>
    </source>
</evidence>
<dbReference type="EMBL" id="CP141059">
    <property type="protein sequence ID" value="WQQ27875.1"/>
    <property type="molecule type" value="Genomic_DNA"/>
</dbReference>
<evidence type="ECO:0000313" key="4">
    <source>
        <dbReference type="EMBL" id="WQQ27875.1"/>
    </source>
</evidence>
<evidence type="ECO:0000259" key="3">
    <source>
        <dbReference type="PROSITE" id="PS50006"/>
    </source>
</evidence>